<dbReference type="RefSeq" id="WP_240573542.1">
    <property type="nucleotide sequence ID" value="NZ_CP136709.1"/>
</dbReference>
<accession>A0ABS9RLV2</accession>
<dbReference type="Proteomes" id="UP001156141">
    <property type="component" value="Unassembled WGS sequence"/>
</dbReference>
<sequence>MKIIMFEWDIAKGKKLNGKNLMIGQHLPNQETKHSVSKEIYGISIDLVDDSKKNKLKRFSCSDKYITGKPAEISKKEARTLLIKEIDKALDLMFDNQHIANTNRDLNICNLEEDKDETEFVL</sequence>
<organism evidence="1 2">
    <name type="scientific">Aestuariibaculum lutulentum</name>
    <dbReference type="NCBI Taxonomy" id="2920935"/>
    <lineage>
        <taxon>Bacteria</taxon>
        <taxon>Pseudomonadati</taxon>
        <taxon>Bacteroidota</taxon>
        <taxon>Flavobacteriia</taxon>
        <taxon>Flavobacteriales</taxon>
        <taxon>Flavobacteriaceae</taxon>
    </lineage>
</organism>
<evidence type="ECO:0000313" key="1">
    <source>
        <dbReference type="EMBL" id="MCH4553092.1"/>
    </source>
</evidence>
<dbReference type="EMBL" id="JAKVQD010000004">
    <property type="protein sequence ID" value="MCH4553092.1"/>
    <property type="molecule type" value="Genomic_DNA"/>
</dbReference>
<proteinExistence type="predicted"/>
<name>A0ABS9RLV2_9FLAO</name>
<comment type="caution">
    <text evidence="1">The sequence shown here is derived from an EMBL/GenBank/DDBJ whole genome shotgun (WGS) entry which is preliminary data.</text>
</comment>
<protein>
    <submittedName>
        <fullName evidence="1">Uncharacterized protein</fullName>
    </submittedName>
</protein>
<gene>
    <name evidence="1" type="ORF">MKW35_10700</name>
</gene>
<keyword evidence="2" id="KW-1185">Reference proteome</keyword>
<reference evidence="1" key="1">
    <citation type="submission" date="2022-02" db="EMBL/GenBank/DDBJ databases">
        <title>Aestuariibaculum sp., a marine bacterium isolated from sediment in Guangxi.</title>
        <authorList>
            <person name="Ying J."/>
        </authorList>
    </citation>
    <scope>NUCLEOTIDE SEQUENCE</scope>
    <source>
        <strain evidence="1">L182</strain>
    </source>
</reference>
<evidence type="ECO:0000313" key="2">
    <source>
        <dbReference type="Proteomes" id="UP001156141"/>
    </source>
</evidence>